<protein>
    <submittedName>
        <fullName evidence="2">Uncharacterized protein</fullName>
    </submittedName>
</protein>
<proteinExistence type="predicted"/>
<reference evidence="2" key="1">
    <citation type="submission" date="2021-01" db="EMBL/GenBank/DDBJ databases">
        <authorList>
            <consortium name="Genoscope - CEA"/>
            <person name="William W."/>
        </authorList>
    </citation>
    <scope>NUCLEOTIDE SEQUENCE</scope>
</reference>
<organism evidence="2 3">
    <name type="scientific">Paramecium sonneborni</name>
    <dbReference type="NCBI Taxonomy" id="65129"/>
    <lineage>
        <taxon>Eukaryota</taxon>
        <taxon>Sar</taxon>
        <taxon>Alveolata</taxon>
        <taxon>Ciliophora</taxon>
        <taxon>Intramacronucleata</taxon>
        <taxon>Oligohymenophorea</taxon>
        <taxon>Peniculida</taxon>
        <taxon>Parameciidae</taxon>
        <taxon>Paramecium</taxon>
    </lineage>
</organism>
<gene>
    <name evidence="2" type="ORF">PSON_ATCC_30995.1.T0820117</name>
</gene>
<evidence type="ECO:0000313" key="2">
    <source>
        <dbReference type="EMBL" id="CAD8104440.1"/>
    </source>
</evidence>
<keyword evidence="1" id="KW-0472">Membrane</keyword>
<dbReference type="AlphaFoldDB" id="A0A8S1PM13"/>
<keyword evidence="3" id="KW-1185">Reference proteome</keyword>
<keyword evidence="1" id="KW-0812">Transmembrane</keyword>
<name>A0A8S1PM13_9CILI</name>
<feature type="transmembrane region" description="Helical" evidence="1">
    <location>
        <begin position="54"/>
        <end position="75"/>
    </location>
</feature>
<keyword evidence="1" id="KW-1133">Transmembrane helix</keyword>
<dbReference type="EMBL" id="CAJJDN010000082">
    <property type="protein sequence ID" value="CAD8104440.1"/>
    <property type="molecule type" value="Genomic_DNA"/>
</dbReference>
<evidence type="ECO:0000313" key="3">
    <source>
        <dbReference type="Proteomes" id="UP000692954"/>
    </source>
</evidence>
<accession>A0A8S1PM13</accession>
<comment type="caution">
    <text evidence="2">The sequence shown here is derived from an EMBL/GenBank/DDBJ whole genome shotgun (WGS) entry which is preliminary data.</text>
</comment>
<evidence type="ECO:0000256" key="1">
    <source>
        <dbReference type="SAM" id="Phobius"/>
    </source>
</evidence>
<dbReference type="Proteomes" id="UP000692954">
    <property type="component" value="Unassembled WGS sequence"/>
</dbReference>
<sequence>MRKFYLRIICQKAVVQLINQVNLLFYGPENIGRDDLIHICLKDKKSPFLIDCSFNANIIQFLFIMKCGILFYVIYQQRQSTSSPFLREPFDKPIYQLKLAKITIFSIYIIQSDQVQNKEILKISLISKI</sequence>